<feature type="domain" description="Thioredoxin" evidence="5">
    <location>
        <begin position="74"/>
        <end position="212"/>
    </location>
</feature>
<dbReference type="GO" id="GO:0017004">
    <property type="term" value="P:cytochrome complex assembly"/>
    <property type="evidence" value="ECO:0007669"/>
    <property type="project" value="UniProtKB-KW"/>
</dbReference>
<sequence>MIALGPSANLPPHIWLESPVSRPLLSRSSFTLPLVLVLALAGCDKAAPPTAQGSAASADPSAATQPASGTIDRSHAGEAMPALHLTGLNGEAFDPASIKGKPVLLNLWATWCAPCVKEMPLLDQLAGDEPQLQIITASQDLGGADVVAKFFAEHHFAKLKPWMDKEGELGFAFGGGLPVSILYDAQGKEVWRVNGDLDWRSPEVRAALDEGG</sequence>
<protein>
    <submittedName>
        <fullName evidence="6">Redoxin family protein</fullName>
    </submittedName>
</protein>
<comment type="caution">
    <text evidence="6">The sequence shown here is derived from an EMBL/GenBank/DDBJ whole genome shotgun (WGS) entry which is preliminary data.</text>
</comment>
<evidence type="ECO:0000256" key="4">
    <source>
        <dbReference type="SAM" id="MobiDB-lite"/>
    </source>
</evidence>
<dbReference type="EMBL" id="WTYA01000005">
    <property type="protein sequence ID" value="MXP28867.1"/>
    <property type="molecule type" value="Genomic_DNA"/>
</dbReference>
<dbReference type="Pfam" id="PF08534">
    <property type="entry name" value="Redoxin"/>
    <property type="match status" value="1"/>
</dbReference>
<name>A0A845AHD2_9SPHN</name>
<dbReference type="InterPro" id="IPR013766">
    <property type="entry name" value="Thioredoxin_domain"/>
</dbReference>
<dbReference type="PROSITE" id="PS51352">
    <property type="entry name" value="THIOREDOXIN_2"/>
    <property type="match status" value="1"/>
</dbReference>
<organism evidence="6 7">
    <name type="scientific">Qipengyuania algicida</name>
    <dbReference type="NCBI Taxonomy" id="1836209"/>
    <lineage>
        <taxon>Bacteria</taxon>
        <taxon>Pseudomonadati</taxon>
        <taxon>Pseudomonadota</taxon>
        <taxon>Alphaproteobacteria</taxon>
        <taxon>Sphingomonadales</taxon>
        <taxon>Erythrobacteraceae</taxon>
        <taxon>Qipengyuania</taxon>
    </lineage>
</organism>
<dbReference type="PANTHER" id="PTHR42852">
    <property type="entry name" value="THIOL:DISULFIDE INTERCHANGE PROTEIN DSBE"/>
    <property type="match status" value="1"/>
</dbReference>
<evidence type="ECO:0000313" key="6">
    <source>
        <dbReference type="EMBL" id="MXP28867.1"/>
    </source>
</evidence>
<keyword evidence="7" id="KW-1185">Reference proteome</keyword>
<gene>
    <name evidence="6" type="ORF">GRI58_08535</name>
</gene>
<evidence type="ECO:0000259" key="5">
    <source>
        <dbReference type="PROSITE" id="PS51352"/>
    </source>
</evidence>
<dbReference type="SUPFAM" id="SSF52833">
    <property type="entry name" value="Thioredoxin-like"/>
    <property type="match status" value="1"/>
</dbReference>
<evidence type="ECO:0000256" key="1">
    <source>
        <dbReference type="ARBA" id="ARBA00004196"/>
    </source>
</evidence>
<evidence type="ECO:0000313" key="7">
    <source>
        <dbReference type="Proteomes" id="UP000439780"/>
    </source>
</evidence>
<keyword evidence="2" id="KW-0201">Cytochrome c-type biogenesis</keyword>
<dbReference type="PROSITE" id="PS00194">
    <property type="entry name" value="THIOREDOXIN_1"/>
    <property type="match status" value="1"/>
</dbReference>
<dbReference type="CDD" id="cd02966">
    <property type="entry name" value="TlpA_like_family"/>
    <property type="match status" value="1"/>
</dbReference>
<keyword evidence="3" id="KW-0676">Redox-active center</keyword>
<proteinExistence type="predicted"/>
<dbReference type="GO" id="GO:0015036">
    <property type="term" value="F:disulfide oxidoreductase activity"/>
    <property type="evidence" value="ECO:0007669"/>
    <property type="project" value="UniProtKB-ARBA"/>
</dbReference>
<dbReference type="GO" id="GO:0030313">
    <property type="term" value="C:cell envelope"/>
    <property type="evidence" value="ECO:0007669"/>
    <property type="project" value="UniProtKB-SubCell"/>
</dbReference>
<dbReference type="Proteomes" id="UP000439780">
    <property type="component" value="Unassembled WGS sequence"/>
</dbReference>
<dbReference type="InterPro" id="IPR050553">
    <property type="entry name" value="Thioredoxin_ResA/DsbE_sf"/>
</dbReference>
<feature type="region of interest" description="Disordered" evidence="4">
    <location>
        <begin position="49"/>
        <end position="73"/>
    </location>
</feature>
<dbReference type="InterPro" id="IPR017937">
    <property type="entry name" value="Thioredoxin_CS"/>
</dbReference>
<dbReference type="AlphaFoldDB" id="A0A845AHD2"/>
<comment type="subcellular location">
    <subcellularLocation>
        <location evidence="1">Cell envelope</location>
    </subcellularLocation>
</comment>
<evidence type="ECO:0000256" key="3">
    <source>
        <dbReference type="ARBA" id="ARBA00023284"/>
    </source>
</evidence>
<dbReference type="InterPro" id="IPR036249">
    <property type="entry name" value="Thioredoxin-like_sf"/>
</dbReference>
<dbReference type="Gene3D" id="3.40.30.10">
    <property type="entry name" value="Glutaredoxin"/>
    <property type="match status" value="1"/>
</dbReference>
<reference evidence="6 7" key="1">
    <citation type="submission" date="2019-12" db="EMBL/GenBank/DDBJ databases">
        <title>Genomic-based taxomic classification of the family Erythrobacteraceae.</title>
        <authorList>
            <person name="Xu L."/>
        </authorList>
    </citation>
    <scope>NUCLEOTIDE SEQUENCE [LARGE SCALE GENOMIC DNA]</scope>
    <source>
        <strain evidence="6 7">KEMB 9005-328</strain>
    </source>
</reference>
<dbReference type="PANTHER" id="PTHR42852:SF13">
    <property type="entry name" value="PROTEIN DIPZ"/>
    <property type="match status" value="1"/>
</dbReference>
<dbReference type="InterPro" id="IPR013740">
    <property type="entry name" value="Redoxin"/>
</dbReference>
<accession>A0A845AHD2</accession>
<dbReference type="OrthoDB" id="9799347at2"/>
<evidence type="ECO:0000256" key="2">
    <source>
        <dbReference type="ARBA" id="ARBA00022748"/>
    </source>
</evidence>